<organism evidence="4 5">
    <name type="scientific">Arachnia propionica</name>
    <dbReference type="NCBI Taxonomy" id="1750"/>
    <lineage>
        <taxon>Bacteria</taxon>
        <taxon>Bacillati</taxon>
        <taxon>Actinomycetota</taxon>
        <taxon>Actinomycetes</taxon>
        <taxon>Propionibacteriales</taxon>
        <taxon>Propionibacteriaceae</taxon>
        <taxon>Arachnia</taxon>
    </lineage>
</organism>
<dbReference type="AlphaFoldDB" id="A0A3P1WYM3"/>
<dbReference type="InterPro" id="IPR001932">
    <property type="entry name" value="PPM-type_phosphatase-like_dom"/>
</dbReference>
<sequence>MTFSLDFRVHSEVGRVRQNNQDAAYASPHMLLVADGMGGAAAGDLASAVAAKEAHSSDRRLGDEHLLEHMAGVMQRANDRLADLVQWNPEFDGMGTTFCGAAFSGSMLGVAHIGDSRGYLLRDGELKQLTHDHSWVQALIDEGRLTPEQAASHPHRSLILKVLNGADGTDPDFFELDAREGDVLLFCSDGLSGLVDEEELHRLMAGDDLDKAVKQLAARANQLGGYDNISLVLARVVPQSDELDGRDGVLAGSALERRIPTVTVADDEGYPEPPVAEDETEHGVEENARYAPSDTKRRWAPPLAVVLAALLLIGGAVWGVRIYSSSRYFIAEFDGHVAIYNGLPGALLGRELNHLVERRGTLVEDLPVYYQRLVANTIGSDSLEGARHTADTLDDYARRCAAVRRERALSPSPSLPSPPPGTDPLPTVSAPPPDATATAQTPGQQNYPTVLAAVTPTAAEEADPEAC</sequence>
<reference evidence="4 5" key="1">
    <citation type="submission" date="2018-11" db="EMBL/GenBank/DDBJ databases">
        <title>Genomes From Bacteria Associated with the Canine Oral Cavity: a Test Case for Automated Genome-Based Taxonomic Assignment.</title>
        <authorList>
            <person name="Coil D.A."/>
            <person name="Jospin G."/>
            <person name="Darling A.E."/>
            <person name="Wallis C."/>
            <person name="Davis I.J."/>
            <person name="Harris S."/>
            <person name="Eisen J.A."/>
            <person name="Holcombe L.J."/>
            <person name="O'Flynn C."/>
        </authorList>
    </citation>
    <scope>NUCLEOTIDE SEQUENCE [LARGE SCALE GENOMIC DNA]</scope>
    <source>
        <strain evidence="4 5">OH2822_COT-296</strain>
    </source>
</reference>
<dbReference type="PROSITE" id="PS51746">
    <property type="entry name" value="PPM_2"/>
    <property type="match status" value="1"/>
</dbReference>
<dbReference type="EMBL" id="RQYT01000004">
    <property type="protein sequence ID" value="RRD50777.1"/>
    <property type="molecule type" value="Genomic_DNA"/>
</dbReference>
<feature type="region of interest" description="Disordered" evidence="1">
    <location>
        <begin position="265"/>
        <end position="292"/>
    </location>
</feature>
<keyword evidence="2" id="KW-0812">Transmembrane</keyword>
<dbReference type="CDD" id="cd00143">
    <property type="entry name" value="PP2Cc"/>
    <property type="match status" value="1"/>
</dbReference>
<feature type="compositionally biased region" description="Pro residues" evidence="1">
    <location>
        <begin position="413"/>
        <end position="434"/>
    </location>
</feature>
<feature type="compositionally biased region" description="Low complexity" evidence="1">
    <location>
        <begin position="435"/>
        <end position="448"/>
    </location>
</feature>
<dbReference type="Proteomes" id="UP000280935">
    <property type="component" value="Unassembled WGS sequence"/>
</dbReference>
<dbReference type="OrthoDB" id="9801841at2"/>
<evidence type="ECO:0000313" key="5">
    <source>
        <dbReference type="Proteomes" id="UP000280935"/>
    </source>
</evidence>
<dbReference type="SMART" id="SM00331">
    <property type="entry name" value="PP2C_SIG"/>
    <property type="match status" value="1"/>
</dbReference>
<feature type="region of interest" description="Disordered" evidence="1">
    <location>
        <begin position="406"/>
        <end position="448"/>
    </location>
</feature>
<dbReference type="SMART" id="SM00332">
    <property type="entry name" value="PP2Cc"/>
    <property type="match status" value="1"/>
</dbReference>
<evidence type="ECO:0000259" key="3">
    <source>
        <dbReference type="PROSITE" id="PS51746"/>
    </source>
</evidence>
<dbReference type="SUPFAM" id="SSF81606">
    <property type="entry name" value="PP2C-like"/>
    <property type="match status" value="1"/>
</dbReference>
<evidence type="ECO:0000256" key="1">
    <source>
        <dbReference type="SAM" id="MobiDB-lite"/>
    </source>
</evidence>
<comment type="caution">
    <text evidence="4">The sequence shown here is derived from an EMBL/GenBank/DDBJ whole genome shotgun (WGS) entry which is preliminary data.</text>
</comment>
<dbReference type="Pfam" id="PF13672">
    <property type="entry name" value="PP2C_2"/>
    <property type="match status" value="1"/>
</dbReference>
<protein>
    <submittedName>
        <fullName evidence="4">Serine/threonine-protein phosphatase</fullName>
    </submittedName>
</protein>
<dbReference type="Gene3D" id="3.60.40.10">
    <property type="entry name" value="PPM-type phosphatase domain"/>
    <property type="match status" value="1"/>
</dbReference>
<proteinExistence type="predicted"/>
<evidence type="ECO:0000313" key="4">
    <source>
        <dbReference type="EMBL" id="RRD50777.1"/>
    </source>
</evidence>
<name>A0A3P1WYM3_9ACTN</name>
<feature type="compositionally biased region" description="Acidic residues" evidence="1">
    <location>
        <begin position="265"/>
        <end position="280"/>
    </location>
</feature>
<feature type="domain" description="PPM-type phosphatase" evidence="3">
    <location>
        <begin position="6"/>
        <end position="236"/>
    </location>
</feature>
<keyword evidence="2" id="KW-0472">Membrane</keyword>
<dbReference type="InterPro" id="IPR036457">
    <property type="entry name" value="PPM-type-like_dom_sf"/>
</dbReference>
<feature type="transmembrane region" description="Helical" evidence="2">
    <location>
        <begin position="299"/>
        <end position="320"/>
    </location>
</feature>
<gene>
    <name evidence="4" type="ORF">EII35_03340</name>
</gene>
<keyword evidence="2" id="KW-1133">Transmembrane helix</keyword>
<evidence type="ECO:0000256" key="2">
    <source>
        <dbReference type="SAM" id="Phobius"/>
    </source>
</evidence>
<accession>A0A3P1WYM3</accession>
<dbReference type="RefSeq" id="WP_125227049.1">
    <property type="nucleotide sequence ID" value="NZ_RQYT01000004.1"/>
</dbReference>